<reference evidence="2 3" key="1">
    <citation type="submission" date="2018-11" db="EMBL/GenBank/DDBJ databases">
        <title>Sequencing the genomes of 1000 actinobacteria strains.</title>
        <authorList>
            <person name="Klenk H.-P."/>
        </authorList>
    </citation>
    <scope>NUCLEOTIDE SEQUENCE [LARGE SCALE GENOMIC DNA]</scope>
    <source>
        <strain evidence="2 3">DSM 15700</strain>
    </source>
</reference>
<keyword evidence="1" id="KW-1133">Transmembrane helix</keyword>
<sequence>MAATLPGEADIDDGHGRGRGAGPGVILAGVNLPVAWSVLLVVTAGWNLLIWPRFWQRIAADPRSRDDAGRPTRFLTVHAVLIAVSLALGLAVGVLGVLTLF</sequence>
<evidence type="ECO:0000313" key="3">
    <source>
        <dbReference type="Proteomes" id="UP000280501"/>
    </source>
</evidence>
<dbReference type="Pfam" id="PF26606">
    <property type="entry name" value="SCO4848"/>
    <property type="match status" value="1"/>
</dbReference>
<dbReference type="AlphaFoldDB" id="A0A3N4YHG7"/>
<keyword evidence="1" id="KW-0812">Transmembrane</keyword>
<dbReference type="EMBL" id="RKQZ01000001">
    <property type="protein sequence ID" value="RPF20549.1"/>
    <property type="molecule type" value="Genomic_DNA"/>
</dbReference>
<gene>
    <name evidence="2" type="ORF">EDD34_1145</name>
</gene>
<feature type="transmembrane region" description="Helical" evidence="1">
    <location>
        <begin position="34"/>
        <end position="54"/>
    </location>
</feature>
<comment type="caution">
    <text evidence="2">The sequence shown here is derived from an EMBL/GenBank/DDBJ whole genome shotgun (WGS) entry which is preliminary data.</text>
</comment>
<organism evidence="2 3">
    <name type="scientific">Myceligenerans xiligouense</name>
    <dbReference type="NCBI Taxonomy" id="253184"/>
    <lineage>
        <taxon>Bacteria</taxon>
        <taxon>Bacillati</taxon>
        <taxon>Actinomycetota</taxon>
        <taxon>Actinomycetes</taxon>
        <taxon>Micrococcales</taxon>
        <taxon>Promicromonosporaceae</taxon>
        <taxon>Myceligenerans</taxon>
    </lineage>
</organism>
<dbReference type="NCBIfam" id="NF046117">
    <property type="entry name" value="SCO4848_fam"/>
    <property type="match status" value="1"/>
</dbReference>
<protein>
    <submittedName>
        <fullName evidence="2">Uncharacterized protein</fullName>
    </submittedName>
</protein>
<accession>A0A3N4YHG7</accession>
<proteinExistence type="predicted"/>
<dbReference type="InterPro" id="IPR058061">
    <property type="entry name" value="SCO4848-like"/>
</dbReference>
<evidence type="ECO:0000313" key="2">
    <source>
        <dbReference type="EMBL" id="RPF20549.1"/>
    </source>
</evidence>
<feature type="transmembrane region" description="Helical" evidence="1">
    <location>
        <begin position="75"/>
        <end position="98"/>
    </location>
</feature>
<evidence type="ECO:0000256" key="1">
    <source>
        <dbReference type="SAM" id="Phobius"/>
    </source>
</evidence>
<dbReference type="Proteomes" id="UP000280501">
    <property type="component" value="Unassembled WGS sequence"/>
</dbReference>
<keyword evidence="1" id="KW-0472">Membrane</keyword>
<keyword evidence="3" id="KW-1185">Reference proteome</keyword>
<name>A0A3N4YHG7_9MICO</name>